<dbReference type="GeneID" id="59370645"/>
<evidence type="ECO:0000313" key="3">
    <source>
        <dbReference type="Proteomes" id="UP000623687"/>
    </source>
</evidence>
<dbReference type="GO" id="GO:0005085">
    <property type="term" value="F:guanyl-nucleotide exchange factor activity"/>
    <property type="evidence" value="ECO:0007669"/>
    <property type="project" value="InterPro"/>
</dbReference>
<dbReference type="OrthoDB" id="26149at2759"/>
<dbReference type="VEuPathDB" id="FungiDB:PC9H_000804"/>
<dbReference type="RefSeq" id="XP_036636303.1">
    <property type="nucleotide sequence ID" value="XM_036770458.1"/>
</dbReference>
<sequence>MATLASCLELEKQLEELLVQIKLTDTADLWKEIEQTAQKLANALRVRDTPEDNHTVVGRTELPQTLTLLVSLCLHGAMTPSEEDSASLFEILRLGANLCMDHDENRGHLLEAGFPQEMVAILEGYAEKVSGPPFTEPLDLDVSQLKIVRTAIGVLLNASLGYSPVRHRLISLEAAITIMRLSVAIYPPGLWKRTPHSPDNEDVWELRSGISEWAWRTISELRENNDDNLTVFNPDVLPFFIPSLQAFIPDANKSDVVSDIDLQARAGLLDSDLESLAETCMLLESLSLDIEDVRLSLARGYNFPAEHGGVPCLSVMLDFIEEGNYPKLWYEEDLGWDATDIKRKERAFDICKAAVIKTIVEVAGEEHNDDVLWDDSDPEQPGGPFVCMMVGWIKKYVSTKTQKSADESAIDRDDLAICACLALGNLARREKHAIVLLRPPHSLAPVLTSKNLLSPNSDIKLRHAVIGLLKNVSQSATPTSIIPVELGNAGIIEAIVGSGVWDQQHDAMVEVVQVGAIGVVKHLCNTSVQNAYALILPGSSSSGLDQLLALIKRSDSVAVKSEGTRVLVNVIKSIWSTASSPASDNTQQTVDEKKRQSAMEKMRTPECTEALANLVTRSGKFPLLVNEGIVALSLLSTHPSGALLVWKSLTVPLPKEASPSPPAIIEPTSTLEDAAVQEKEGDNVSQKKSPPRIVVPQHALDMIAAVLRNVDNQANFPVEVRMNACALLMQIGRNTPGTDSVEGMKTALQPALEKVLKKLAGAQSKDEMLAKAIQKLLDSWS</sequence>
<evidence type="ECO:0000313" key="2">
    <source>
        <dbReference type="EMBL" id="KAF7440459.1"/>
    </source>
</evidence>
<proteinExistence type="predicted"/>
<name>A0A8H7A4V5_PLEOS</name>
<comment type="caution">
    <text evidence="2">The sequence shown here is derived from an EMBL/GenBank/DDBJ whole genome shotgun (WGS) entry which is preliminary data.</text>
</comment>
<evidence type="ECO:0000256" key="1">
    <source>
        <dbReference type="SAM" id="MobiDB-lite"/>
    </source>
</evidence>
<dbReference type="InterPro" id="IPR040144">
    <property type="entry name" value="RAP1GDS1"/>
</dbReference>
<keyword evidence="3" id="KW-1185">Reference proteome</keyword>
<dbReference type="InterPro" id="IPR011989">
    <property type="entry name" value="ARM-like"/>
</dbReference>
<dbReference type="InterPro" id="IPR016024">
    <property type="entry name" value="ARM-type_fold"/>
</dbReference>
<reference evidence="2" key="1">
    <citation type="submission" date="2019-07" db="EMBL/GenBank/DDBJ databases">
        <authorList>
            <person name="Palmer J.M."/>
        </authorList>
    </citation>
    <scope>NUCLEOTIDE SEQUENCE</scope>
    <source>
        <strain evidence="2">PC9</strain>
    </source>
</reference>
<dbReference type="AlphaFoldDB" id="A0A8H7A4V5"/>
<dbReference type="SUPFAM" id="SSF48371">
    <property type="entry name" value="ARM repeat"/>
    <property type="match status" value="1"/>
</dbReference>
<feature type="compositionally biased region" description="Basic and acidic residues" evidence="1">
    <location>
        <begin position="590"/>
        <end position="604"/>
    </location>
</feature>
<feature type="compositionally biased region" description="Polar residues" evidence="1">
    <location>
        <begin position="579"/>
        <end position="589"/>
    </location>
</feature>
<feature type="region of interest" description="Disordered" evidence="1">
    <location>
        <begin position="579"/>
        <end position="604"/>
    </location>
</feature>
<gene>
    <name evidence="2" type="ORF">PC9H_000804</name>
</gene>
<accession>A0A8H7A4V5</accession>
<dbReference type="EMBL" id="JACETU010000001">
    <property type="protein sequence ID" value="KAF7440459.1"/>
    <property type="molecule type" value="Genomic_DNA"/>
</dbReference>
<dbReference type="Gene3D" id="1.25.10.10">
    <property type="entry name" value="Leucine-rich Repeat Variant"/>
    <property type="match status" value="1"/>
</dbReference>
<organism evidence="2 3">
    <name type="scientific">Pleurotus ostreatus</name>
    <name type="common">Oyster mushroom</name>
    <name type="synonym">White-rot fungus</name>
    <dbReference type="NCBI Taxonomy" id="5322"/>
    <lineage>
        <taxon>Eukaryota</taxon>
        <taxon>Fungi</taxon>
        <taxon>Dikarya</taxon>
        <taxon>Basidiomycota</taxon>
        <taxon>Agaricomycotina</taxon>
        <taxon>Agaricomycetes</taxon>
        <taxon>Agaricomycetidae</taxon>
        <taxon>Agaricales</taxon>
        <taxon>Pleurotineae</taxon>
        <taxon>Pleurotaceae</taxon>
        <taxon>Pleurotus</taxon>
    </lineage>
</organism>
<protein>
    <submittedName>
        <fullName evidence="2">Uncharacterized protein</fullName>
    </submittedName>
</protein>
<dbReference type="Proteomes" id="UP000623687">
    <property type="component" value="Unassembled WGS sequence"/>
</dbReference>
<dbReference type="PANTHER" id="PTHR10957">
    <property type="entry name" value="RAP1 GTPASE-GDP DISSOCIATION STIMULATOR 1"/>
    <property type="match status" value="1"/>
</dbReference>